<feature type="region of interest" description="Disordered" evidence="4">
    <location>
        <begin position="1"/>
        <end position="31"/>
    </location>
</feature>
<evidence type="ECO:0000259" key="5">
    <source>
        <dbReference type="PROSITE" id="PS51918"/>
    </source>
</evidence>
<sequence length="367" mass="41466">METGASKDRQRNRPFQDRELAKGRGAQYNPTNPYLKNEYVVEHLEGLDEPWEQKSVTQFFLEYPKTIVNEVDSPDLGLMYSMNPYQGCEHGCVYCYARNTHPYWGLGAGLDFEQKIIVKENAPQVLRAQLEHPKWVVRPIMLAGNTDCYQPIEAKKKITRQLLEVLLQYRHPVSIITKNALILRDLDLLTQLNQHQLVHVNVSITTLQEELRQKLEPRTATGAKRLQVVKALSEAGIPVNVMVAPIIPGLNDQEVPAILAASAAAGALSAAYTIVRLNGAVGETFEDWIHKAFPDRANKVLNQIRSCHGGNLNDSQFGRRMAGEGRWAETIRSMFKLFLQKHFKGRSMPPYDLTAFTPKSGKQLSMF</sequence>
<dbReference type="InterPro" id="IPR040086">
    <property type="entry name" value="MJ0683-like"/>
</dbReference>
<dbReference type="InterPro" id="IPR058240">
    <property type="entry name" value="rSAM_sf"/>
</dbReference>
<dbReference type="PANTHER" id="PTHR43432">
    <property type="entry name" value="SLR0285 PROTEIN"/>
    <property type="match status" value="1"/>
</dbReference>
<dbReference type="Proteomes" id="UP000271010">
    <property type="component" value="Unassembled WGS sequence"/>
</dbReference>
<dbReference type="AlphaFoldDB" id="A0A3M9N3E4"/>
<evidence type="ECO:0000256" key="2">
    <source>
        <dbReference type="ARBA" id="ARBA00023004"/>
    </source>
</evidence>
<dbReference type="GO" id="GO:0003824">
    <property type="term" value="F:catalytic activity"/>
    <property type="evidence" value="ECO:0007669"/>
    <property type="project" value="InterPro"/>
</dbReference>
<dbReference type="SUPFAM" id="SSF102114">
    <property type="entry name" value="Radical SAM enzymes"/>
    <property type="match status" value="1"/>
</dbReference>
<dbReference type="Gene3D" id="3.80.30.30">
    <property type="match status" value="1"/>
</dbReference>
<evidence type="ECO:0000313" key="6">
    <source>
        <dbReference type="EMBL" id="RNI31915.1"/>
    </source>
</evidence>
<evidence type="ECO:0000256" key="1">
    <source>
        <dbReference type="ARBA" id="ARBA00022723"/>
    </source>
</evidence>
<feature type="compositionally biased region" description="Basic and acidic residues" evidence="4">
    <location>
        <begin position="1"/>
        <end position="22"/>
    </location>
</feature>
<dbReference type="RefSeq" id="WP_123132051.1">
    <property type="nucleotide sequence ID" value="NZ_RJJE01000003.1"/>
</dbReference>
<evidence type="ECO:0000313" key="7">
    <source>
        <dbReference type="Proteomes" id="UP000271010"/>
    </source>
</evidence>
<protein>
    <submittedName>
        <fullName evidence="6">PA0069 family radical SAM protein</fullName>
    </submittedName>
</protein>
<keyword evidence="1" id="KW-0479">Metal-binding</keyword>
<accession>A0A3M9N3E4</accession>
<keyword evidence="3" id="KW-0411">Iron-sulfur</keyword>
<dbReference type="SMART" id="SM00729">
    <property type="entry name" value="Elp3"/>
    <property type="match status" value="1"/>
</dbReference>
<dbReference type="OrthoDB" id="9785699at2"/>
<dbReference type="Pfam" id="PF04055">
    <property type="entry name" value="Radical_SAM"/>
    <property type="match status" value="1"/>
</dbReference>
<name>A0A3M9N3E4_9BACT</name>
<dbReference type="PANTHER" id="PTHR43432:SF3">
    <property type="entry name" value="SLR0285 PROTEIN"/>
    <property type="match status" value="1"/>
</dbReference>
<dbReference type="SFLD" id="SFLDS00029">
    <property type="entry name" value="Radical_SAM"/>
    <property type="match status" value="1"/>
</dbReference>
<dbReference type="SFLD" id="SFLDG01084">
    <property type="entry name" value="Uncharacterised_Radical_SAM_Su"/>
    <property type="match status" value="1"/>
</dbReference>
<organism evidence="6 7">
    <name type="scientific">Rufibacter immobilis</name>
    <dbReference type="NCBI Taxonomy" id="1348778"/>
    <lineage>
        <taxon>Bacteria</taxon>
        <taxon>Pseudomonadati</taxon>
        <taxon>Bacteroidota</taxon>
        <taxon>Cytophagia</taxon>
        <taxon>Cytophagales</taxon>
        <taxon>Hymenobacteraceae</taxon>
        <taxon>Rufibacter</taxon>
    </lineage>
</organism>
<evidence type="ECO:0000256" key="4">
    <source>
        <dbReference type="SAM" id="MobiDB-lite"/>
    </source>
</evidence>
<proteinExistence type="predicted"/>
<dbReference type="InterPro" id="IPR006638">
    <property type="entry name" value="Elp3/MiaA/NifB-like_rSAM"/>
</dbReference>
<keyword evidence="2" id="KW-0408">Iron</keyword>
<keyword evidence="7" id="KW-1185">Reference proteome</keyword>
<gene>
    <name evidence="6" type="ORF">EFA69_05235</name>
</gene>
<evidence type="ECO:0000256" key="3">
    <source>
        <dbReference type="ARBA" id="ARBA00023014"/>
    </source>
</evidence>
<dbReference type="EMBL" id="RJJE01000003">
    <property type="protein sequence ID" value="RNI31915.1"/>
    <property type="molecule type" value="Genomic_DNA"/>
</dbReference>
<dbReference type="GO" id="GO:0046872">
    <property type="term" value="F:metal ion binding"/>
    <property type="evidence" value="ECO:0007669"/>
    <property type="project" value="UniProtKB-KW"/>
</dbReference>
<reference evidence="6 7" key="1">
    <citation type="submission" date="2018-11" db="EMBL/GenBank/DDBJ databases">
        <title>Rufibacter latericius sp. nov., isolated from water in Baiyang Lake.</title>
        <authorList>
            <person name="Yang Y."/>
        </authorList>
    </citation>
    <scope>NUCLEOTIDE SEQUENCE [LARGE SCALE GENOMIC DNA]</scope>
    <source>
        <strain evidence="6 7">MCC P1</strain>
    </source>
</reference>
<dbReference type="InterPro" id="IPR007197">
    <property type="entry name" value="rSAM"/>
</dbReference>
<dbReference type="GO" id="GO:0051536">
    <property type="term" value="F:iron-sulfur cluster binding"/>
    <property type="evidence" value="ECO:0007669"/>
    <property type="project" value="UniProtKB-KW"/>
</dbReference>
<feature type="domain" description="Radical SAM core" evidence="5">
    <location>
        <begin position="71"/>
        <end position="311"/>
    </location>
</feature>
<dbReference type="PROSITE" id="PS51918">
    <property type="entry name" value="RADICAL_SAM"/>
    <property type="match status" value="1"/>
</dbReference>
<dbReference type="NCBIfam" id="NF033668">
    <property type="entry name" value="rSAM_PA0069"/>
    <property type="match status" value="1"/>
</dbReference>
<comment type="caution">
    <text evidence="6">The sequence shown here is derived from an EMBL/GenBank/DDBJ whole genome shotgun (WGS) entry which is preliminary data.</text>
</comment>
<dbReference type="CDD" id="cd01335">
    <property type="entry name" value="Radical_SAM"/>
    <property type="match status" value="1"/>
</dbReference>